<protein>
    <submittedName>
        <fullName evidence="3">2-hydroxyacyl-CoA dehydratase family protein</fullName>
    </submittedName>
</protein>
<evidence type="ECO:0000256" key="2">
    <source>
        <dbReference type="ARBA" id="ARBA00005806"/>
    </source>
</evidence>
<accession>A0ABS8HTK0</accession>
<dbReference type="Gene3D" id="3.40.50.11890">
    <property type="match status" value="2"/>
</dbReference>
<name>A0ABS8HTK0_9FIRM</name>
<dbReference type="PANTHER" id="PTHR30548">
    <property type="entry name" value="2-HYDROXYGLUTARYL-COA DEHYDRATASE, D-COMPONENT-RELATED"/>
    <property type="match status" value="1"/>
</dbReference>
<gene>
    <name evidence="3" type="ORF">LMF89_14240</name>
</gene>
<dbReference type="PANTHER" id="PTHR30548:SF2">
    <property type="entry name" value="2-HYDROXYACYL-COA DEHYDRATASE,D-COMPONENT"/>
    <property type="match status" value="1"/>
</dbReference>
<keyword evidence="4" id="KW-1185">Reference proteome</keyword>
<reference evidence="3" key="1">
    <citation type="submission" date="2021-11" db="EMBL/GenBank/DDBJ databases">
        <title>Description of a new species Pelosinus isolated from the bottom sediments of Lake Baikal.</title>
        <authorList>
            <person name="Zakharyuk A."/>
        </authorList>
    </citation>
    <scope>NUCLEOTIDE SEQUENCE</scope>
    <source>
        <strain evidence="3">Bkl1</strain>
    </source>
</reference>
<comment type="similarity">
    <text evidence="2">Belongs to the FldB/FldC dehydratase alpha/beta subunit family.</text>
</comment>
<evidence type="ECO:0000256" key="1">
    <source>
        <dbReference type="ARBA" id="ARBA00001966"/>
    </source>
</evidence>
<dbReference type="Proteomes" id="UP001165492">
    <property type="component" value="Unassembled WGS sequence"/>
</dbReference>
<comment type="cofactor">
    <cofactor evidence="1">
        <name>[4Fe-4S] cluster</name>
        <dbReference type="ChEBI" id="CHEBI:49883"/>
    </cofactor>
</comment>
<dbReference type="EMBL" id="JAJHJB010000019">
    <property type="protein sequence ID" value="MCC5466507.1"/>
    <property type="molecule type" value="Genomic_DNA"/>
</dbReference>
<sequence>MNKRKNSDAKPVIGYLCSFFPDKLIKKIGFETVSFSEVMINDPIGEDILPINICSYIRCSQKMIDAAEIDGLVLTNCCNGMQRLYDYIKVMKPEMFCHILELPREFSWNDYEFYAKHVEMLVDSMCEHFSVKRPQDFYTWMEDEDSPDTIEKGSIYVLGSAVSPKMREKIVEFTEGYPVQMNLCNTRSNGDAILREYYQFLKSANEGELLWKSKPSLLEPCARMGHFSQWFETFIVENSSRLAGLVYISSQYCDSFLFHYPSVQKECAIHGIPVIGLEESYRTNGFGQISTRIEAFIESLNFNNRSRRITQSNSENSPANRANAFTQKMRLTKAFISRQPLTAIQKVVDNQFEMFTKAVWDNPEKVVWTNMVMTAEPFYAAGLLPINMELVAGWLATLGLSKDYISKSEGRGFSSTLCSYHKATLGLIEDGGLPHPQGAAVSSHLCDGGVGVVKYFSQRYGADTLILNTPFYNSDTNSKYMVNEYTRLFKWIEDYTGRPIESNKLTEALSMSNQAREYWIKAFELRKGRPLFPGHLSLRNLFGATFLFGSSLGVEVAKAYYEQLLELGRQDDVPDKKKKRLLWIHFAPLYNNSIMEYLEKELNCWIVADITGYIYWKEYDLNKPMESLASRALSHFYLGSAEERKRIYQRLIEEYEIDGMIHFMHNGCRAIPGSSWQIRELANDLGIPYLELSGDCIDPRGFSEAQMKLRMEAFQETLGRV</sequence>
<dbReference type="InterPro" id="IPR010327">
    <property type="entry name" value="FldB/FldC_alpha/beta"/>
</dbReference>
<organism evidence="3 4">
    <name type="scientific">Pelosinus baikalensis</name>
    <dbReference type="NCBI Taxonomy" id="2892015"/>
    <lineage>
        <taxon>Bacteria</taxon>
        <taxon>Bacillati</taxon>
        <taxon>Bacillota</taxon>
        <taxon>Negativicutes</taxon>
        <taxon>Selenomonadales</taxon>
        <taxon>Sporomusaceae</taxon>
        <taxon>Pelosinus</taxon>
    </lineage>
</organism>
<dbReference type="Pfam" id="PF06050">
    <property type="entry name" value="HGD-D"/>
    <property type="match status" value="3"/>
</dbReference>
<comment type="caution">
    <text evidence="3">The sequence shown here is derived from an EMBL/GenBank/DDBJ whole genome shotgun (WGS) entry which is preliminary data.</text>
</comment>
<dbReference type="Gene3D" id="3.40.50.11900">
    <property type="match status" value="2"/>
</dbReference>
<evidence type="ECO:0000313" key="3">
    <source>
        <dbReference type="EMBL" id="MCC5466507.1"/>
    </source>
</evidence>
<dbReference type="RefSeq" id="WP_229535650.1">
    <property type="nucleotide sequence ID" value="NZ_JAJHJB010000019.1"/>
</dbReference>
<proteinExistence type="inferred from homology"/>
<evidence type="ECO:0000313" key="4">
    <source>
        <dbReference type="Proteomes" id="UP001165492"/>
    </source>
</evidence>